<comment type="caution">
    <text evidence="4">The sequence shown here is derived from an EMBL/GenBank/DDBJ whole genome shotgun (WGS) entry which is preliminary data.</text>
</comment>
<dbReference type="InterPro" id="IPR001647">
    <property type="entry name" value="HTH_TetR"/>
</dbReference>
<gene>
    <name evidence="4" type="ORF">PUW80_09950</name>
</gene>
<proteinExistence type="predicted"/>
<dbReference type="RefSeq" id="WP_274222156.1">
    <property type="nucleotide sequence ID" value="NZ_JAQZCH010000002.1"/>
</dbReference>
<protein>
    <submittedName>
        <fullName evidence="4">TetR family transcriptional regulator</fullName>
    </submittedName>
</protein>
<dbReference type="PROSITE" id="PS50977">
    <property type="entry name" value="HTH_TETR_2"/>
    <property type="match status" value="1"/>
</dbReference>
<dbReference type="EMBL" id="JAQZCI010000002">
    <property type="protein sequence ID" value="MDD7962668.1"/>
    <property type="molecule type" value="Genomic_DNA"/>
</dbReference>
<evidence type="ECO:0000259" key="3">
    <source>
        <dbReference type="PROSITE" id="PS50977"/>
    </source>
</evidence>
<dbReference type="Pfam" id="PF00440">
    <property type="entry name" value="TetR_N"/>
    <property type="match status" value="1"/>
</dbReference>
<feature type="domain" description="HTH tetR-type" evidence="3">
    <location>
        <begin position="6"/>
        <end position="66"/>
    </location>
</feature>
<keyword evidence="1 2" id="KW-0238">DNA-binding</keyword>
<dbReference type="InterPro" id="IPR009057">
    <property type="entry name" value="Homeodomain-like_sf"/>
</dbReference>
<evidence type="ECO:0000313" key="4">
    <source>
        <dbReference type="EMBL" id="MDD7962668.1"/>
    </source>
</evidence>
<keyword evidence="5" id="KW-1185">Reference proteome</keyword>
<dbReference type="Proteomes" id="UP001218170">
    <property type="component" value="Unassembled WGS sequence"/>
</dbReference>
<evidence type="ECO:0000313" key="5">
    <source>
        <dbReference type="Proteomes" id="UP001218170"/>
    </source>
</evidence>
<dbReference type="Gene3D" id="1.10.357.10">
    <property type="entry name" value="Tetracycline Repressor, domain 2"/>
    <property type="match status" value="1"/>
</dbReference>
<organism evidence="4 5">
    <name type="scientific">Microbacterium thalli</name>
    <dbReference type="NCBI Taxonomy" id="3027921"/>
    <lineage>
        <taxon>Bacteria</taxon>
        <taxon>Bacillati</taxon>
        <taxon>Actinomycetota</taxon>
        <taxon>Actinomycetes</taxon>
        <taxon>Micrococcales</taxon>
        <taxon>Microbacteriaceae</taxon>
        <taxon>Microbacterium</taxon>
    </lineage>
</organism>
<accession>A0ABT5SIM3</accession>
<feature type="DNA-binding region" description="H-T-H motif" evidence="2">
    <location>
        <begin position="29"/>
        <end position="48"/>
    </location>
</feature>
<reference evidence="4 5" key="1">
    <citation type="submission" date="2023-02" db="EMBL/GenBank/DDBJ databases">
        <title>Study of novel species of the Microbacterium genus.</title>
        <authorList>
            <person name="Arroyo-Herrera I."/>
            <person name="Roman-Ponce B."/>
            <person name="Vasquez-Murrieta M.S."/>
        </authorList>
    </citation>
    <scope>NUCLEOTIDE SEQUENCE [LARGE SCALE GENOMIC DNA]</scope>
    <source>
        <strain evidence="4 5">NE1TT3</strain>
    </source>
</reference>
<name>A0ABT5SIM3_9MICO</name>
<evidence type="ECO:0000256" key="2">
    <source>
        <dbReference type="PROSITE-ProRule" id="PRU00335"/>
    </source>
</evidence>
<dbReference type="SUPFAM" id="SSF46689">
    <property type="entry name" value="Homeodomain-like"/>
    <property type="match status" value="1"/>
</dbReference>
<evidence type="ECO:0000256" key="1">
    <source>
        <dbReference type="ARBA" id="ARBA00023125"/>
    </source>
</evidence>
<sequence>MDPRSMRSREALRRAALDLAAVRPLTDLSVSEICRAAGVTRDTFYRHADAPVSLVADALSVELAAVRTAVADLDSLSTAEVVLLEHVRQRADVYRGALHPTLAAPIRAVLERVVAAGLEEWLERHPEIEPPAIDDLPSREIAVAYAAGGTVAAIEVWLRSGADDVAWATRAILAASPEWWLR</sequence>